<sequence>YVVSAPEVFYVGASENVVIQVHGYTESLPVTIAIKSYPDKSFTYSSDQINLSPENKFQSFSNLTIQPKDLSGGPNTVSHVYLEVVSAHFSKATKIPLRCDNGFLFRQTNLFIIQITWTDVDPEGSEVAVIGKKNFPRIISFPDFKIPSNPNMGLWGILCFLIFVGKSWGQEQTYVISAPKVFCVGAFENIVIQVYGYTEEFDATISIKSYPDKKFTYSSGHVTLSTVNKFQNSALLTIQPKQLSGGQDPVSHVYLDVVSKHFSKSKKMPITYDNGFLFIHTDKPVYTPHQSVKVRVYSLNDDLKPAKRETVLTFIDPEGSEVDMVEENDYTGIISFPDFKIPSNPKYGVWTIRAKYKEDFSTTGTAYFEIKEYVMPHFSISIETENNFIGYKDFNNFEITIKARYFYNKVINEADVYISFGIREDLKDNQKEMMQKAMQSTTLINGIARVTFDSETAIKELSYGSLEDLNNKYLYIGVTVIESTGGFSEEAEIPGIKYVLSPYKLNLVATPLFVKPGIPFSVKVDDGGKLLNVQVKDSLDHLVGGVPVTLSAQVLDVNQETSDLESKQSVTHSSDGVASFVVNLPSEVTVLEFKVRTEDPDLPEENQASKDYRAIAYSSLSQSYLYIDWTENYKPLLVGEHLNIVVTPRSPYIDKITHYNYLILSKGKIVHFGTRDKLSDSDYQSINIPVTQNMVPSARLLVYYIVTGEQTAELVSDSVWLNIEEKCGNQLQVFETLEKNDLGCGAGGGRNNADVFHLAGLTFLTNANADNAQENDEPCKEILRPKRMLQKKIEEEAAKYKFAKLKKCCYDGAYRNDDETCEQRAARITIGPRCVKAFKDCCAIASQFRAEEHHKNIQLGRLHIRTLLPVTKPEIRTYFPESWLWEVHHVPKRNQLQFVLPDSLTTWEIQGVGISNSGICVADTLKAKVFKNVFLEMNIPYSVVRGEQIQLSGTVYNYRTSGILFCVKMSPVEGICSSGSPDIDPQGKSSSKCLPQRIEGSSSHLVTFSVLPLEIGLHNISFSLETSDGNEILIKTLRVVPEGVKRESYAGTTLDPKGIYGVINRRKEFPYRLPLDLVPKTKVKRIVSVKGLLIGEVMSAVLSQEGIDILTHLPKGNAEAELMSTVPVFYVFHYLEAGNNWKIFSANSLTQKQNLKKKLKEGMVSIMSFRNTDYSYSMWKGGSASTWLTAFALRVLGQVSKYVDQNQNSICNSLLWLVENCQLENGSFKENSDYQPIKLQGTLPIEAREKTLYLTAFAVIGIRKAFDICPLEKVSTAVTKADTFLLENTLSTQSTFTLAIAAFALSLGDKTHPQFRSIVSALKKEALVKGNPPIYRFWKGDLQQKDSSAPNTGTAHMVETTAYALLTSLSLKDMNYVNLIIKWLSEEQRYGGGFYSTQDTINAIEGLTEYSLLVKKLRLNMDIKVSYKHKGDLYHYKMTEKNFLGRPVEVPFNDDLVVLSTGQNNGLATVHVKTVFHKTSTSEEICSFHLKIETQEIEAPSYSNSEYKRIVACASYKLSSQESSSGSSHAVMDISLPTGVNANPEDLKALVERVDQLLTDYEIKDGHVILQLNSIPSNEFLCVRFRIVELFQVGFMSPTTFTVYEYHRPDKQCTMFYSMSHTKLQKVCEGVMCKCVEADCGHMQAELDLTISAATRKETACKPEIAYAYKVKIIAITEENAFVKYTTTLLDIYKAGEAAAEKDSEITFIKKTTCVNADLEEGKQYLIMGKEALQIKYNFRFKYIYPLDSLTWIEYWPTDTGCPSCQAFLANLDEFTEDIFLNGCENA</sequence>
<dbReference type="CDD" id="cd02896">
    <property type="entry name" value="complement_C3_C4_C5"/>
    <property type="match status" value="1"/>
</dbReference>
<organism evidence="11 12">
    <name type="scientific">Balaenoptera physalus</name>
    <name type="common">Fin whale</name>
    <name type="synonym">Balaena physalus</name>
    <dbReference type="NCBI Taxonomy" id="9770"/>
    <lineage>
        <taxon>Eukaryota</taxon>
        <taxon>Metazoa</taxon>
        <taxon>Chordata</taxon>
        <taxon>Craniata</taxon>
        <taxon>Vertebrata</taxon>
        <taxon>Euteleostomi</taxon>
        <taxon>Mammalia</taxon>
        <taxon>Eutheria</taxon>
        <taxon>Laurasiatheria</taxon>
        <taxon>Artiodactyla</taxon>
        <taxon>Whippomorpha</taxon>
        <taxon>Cetacea</taxon>
        <taxon>Mysticeti</taxon>
        <taxon>Balaenopteridae</taxon>
        <taxon>Balaenoptera</taxon>
    </lineage>
</organism>
<dbReference type="InterPro" id="IPR048843">
    <property type="entry name" value="C5_CUB"/>
</dbReference>
<dbReference type="Pfam" id="PF17789">
    <property type="entry name" value="MG4"/>
    <property type="match status" value="1"/>
</dbReference>
<dbReference type="Gene3D" id="2.60.40.1940">
    <property type="match status" value="1"/>
</dbReference>
<dbReference type="Pfam" id="PF07703">
    <property type="entry name" value="A2M_BRD"/>
    <property type="match status" value="1"/>
</dbReference>
<keyword evidence="4" id="KW-0732">Signal</keyword>
<evidence type="ECO:0000256" key="4">
    <source>
        <dbReference type="ARBA" id="ARBA00022729"/>
    </source>
</evidence>
<dbReference type="FunFam" id="2.60.40.1930:FF:000012">
    <property type="entry name" value="Complement C5"/>
    <property type="match status" value="1"/>
</dbReference>
<keyword evidence="7" id="KW-0179">Complement alternate pathway</keyword>
<dbReference type="SUPFAM" id="SSF50242">
    <property type="entry name" value="TIMP-like"/>
    <property type="match status" value="1"/>
</dbReference>
<dbReference type="InterPro" id="IPR011626">
    <property type="entry name" value="Alpha-macroglobulin_TED"/>
</dbReference>
<evidence type="ECO:0000256" key="1">
    <source>
        <dbReference type="ARBA" id="ARBA00004613"/>
    </source>
</evidence>
<dbReference type="GO" id="GO:0006958">
    <property type="term" value="P:complement activation, classical pathway"/>
    <property type="evidence" value="ECO:0007669"/>
    <property type="project" value="UniProtKB-KW"/>
</dbReference>
<dbReference type="InterPro" id="IPR036595">
    <property type="entry name" value="A-macroglobulin_rcpt-bd_sf"/>
</dbReference>
<dbReference type="SUPFAM" id="SSF47686">
    <property type="entry name" value="Anaphylotoxins (complement system)"/>
    <property type="match status" value="1"/>
</dbReference>
<name>A0A6A1Q0L3_BALPH</name>
<feature type="domain" description="Anaphylatoxin-like" evidence="9">
    <location>
        <begin position="808"/>
        <end position="842"/>
    </location>
</feature>
<dbReference type="SMART" id="SM01361">
    <property type="entry name" value="A2M_recep"/>
    <property type="match status" value="1"/>
</dbReference>
<dbReference type="SMART" id="SM00104">
    <property type="entry name" value="ANATO"/>
    <property type="match status" value="1"/>
</dbReference>
<keyword evidence="5" id="KW-0180">Complement pathway</keyword>
<dbReference type="Pfam" id="PF07677">
    <property type="entry name" value="A2M_recep"/>
    <property type="match status" value="1"/>
</dbReference>
<dbReference type="InterPro" id="IPR001134">
    <property type="entry name" value="Netrin_domain"/>
</dbReference>
<evidence type="ECO:0000256" key="2">
    <source>
        <dbReference type="ARBA" id="ARBA00022525"/>
    </source>
</evidence>
<gene>
    <name evidence="11" type="ORF">E2I00_015443</name>
</gene>
<dbReference type="Gene3D" id="1.20.91.20">
    <property type="entry name" value="Anaphylotoxins (complement system)"/>
    <property type="match status" value="1"/>
</dbReference>
<dbReference type="GO" id="GO:0005615">
    <property type="term" value="C:extracellular space"/>
    <property type="evidence" value="ECO:0007669"/>
    <property type="project" value="InterPro"/>
</dbReference>
<evidence type="ECO:0000256" key="6">
    <source>
        <dbReference type="ARBA" id="ARBA00023157"/>
    </source>
</evidence>
<dbReference type="InterPro" id="IPR041425">
    <property type="entry name" value="C3/4/5_MG1"/>
</dbReference>
<dbReference type="InterPro" id="IPR041555">
    <property type="entry name" value="MG3"/>
</dbReference>
<dbReference type="Gene3D" id="2.60.40.10">
    <property type="entry name" value="Immunoglobulins"/>
    <property type="match status" value="2"/>
</dbReference>
<dbReference type="Proteomes" id="UP000437017">
    <property type="component" value="Unassembled WGS sequence"/>
</dbReference>
<dbReference type="Gene3D" id="1.50.10.20">
    <property type="match status" value="1"/>
</dbReference>
<comment type="caution">
    <text evidence="11">The sequence shown here is derived from an EMBL/GenBank/DDBJ whole genome shotgun (WGS) entry which is preliminary data.</text>
</comment>
<dbReference type="InterPro" id="IPR008930">
    <property type="entry name" value="Terpenoid_cyclase/PrenylTrfase"/>
</dbReference>
<dbReference type="Pfam" id="PF00207">
    <property type="entry name" value="A2M"/>
    <property type="match status" value="1"/>
</dbReference>
<dbReference type="PROSITE" id="PS01178">
    <property type="entry name" value="ANAPHYLATOXIN_2"/>
    <property type="match status" value="1"/>
</dbReference>
<dbReference type="OrthoDB" id="6359008at2759"/>
<dbReference type="Pfam" id="PF01821">
    <property type="entry name" value="ANATO"/>
    <property type="match status" value="1"/>
</dbReference>
<dbReference type="InterPro" id="IPR050473">
    <property type="entry name" value="A2M/Complement_sys"/>
</dbReference>
<dbReference type="Gene3D" id="6.10.270.10">
    <property type="match status" value="1"/>
</dbReference>
<dbReference type="InterPro" id="IPR009048">
    <property type="entry name" value="A-macroglobulin_rcpt-bd"/>
</dbReference>
<keyword evidence="6" id="KW-1015">Disulfide bond</keyword>
<dbReference type="PANTHER" id="PTHR11412:SF83">
    <property type="entry name" value="COMPLEMENT C5"/>
    <property type="match status" value="1"/>
</dbReference>
<evidence type="ECO:0000259" key="9">
    <source>
        <dbReference type="PROSITE" id="PS01178"/>
    </source>
</evidence>
<dbReference type="InterPro" id="IPR040839">
    <property type="entry name" value="MG4"/>
</dbReference>
<evidence type="ECO:0008006" key="13">
    <source>
        <dbReference type="Google" id="ProtNLM"/>
    </source>
</evidence>
<dbReference type="InterPro" id="IPR013783">
    <property type="entry name" value="Ig-like_fold"/>
</dbReference>
<dbReference type="FunFam" id="2.20.130.20:FF:000008">
    <property type="entry name" value="Complement component C5"/>
    <property type="match status" value="1"/>
</dbReference>
<keyword evidence="3" id="KW-0399">Innate immunity</keyword>
<dbReference type="InterPro" id="IPR008993">
    <property type="entry name" value="TIMP-like_OB-fold"/>
</dbReference>
<dbReference type="InterPro" id="IPR018081">
    <property type="entry name" value="Anaphylatoxin_comp_syst"/>
</dbReference>
<dbReference type="Pfam" id="PF17791">
    <property type="entry name" value="MG3"/>
    <property type="match status" value="1"/>
</dbReference>
<evidence type="ECO:0000259" key="10">
    <source>
        <dbReference type="PROSITE" id="PS50189"/>
    </source>
</evidence>
<dbReference type="InterPro" id="IPR001840">
    <property type="entry name" value="Anaphylatoxn_comp_syst_dom"/>
</dbReference>
<dbReference type="Pfam" id="PF21309">
    <property type="entry name" value="C5_CUB"/>
    <property type="match status" value="1"/>
</dbReference>
<dbReference type="InterPro" id="IPR002890">
    <property type="entry name" value="MG2"/>
</dbReference>
<dbReference type="InterPro" id="IPR018933">
    <property type="entry name" value="Netrin_module_non-TIMP"/>
</dbReference>
<dbReference type="Pfam" id="PF17790">
    <property type="entry name" value="MG1"/>
    <property type="match status" value="2"/>
</dbReference>
<evidence type="ECO:0000256" key="5">
    <source>
        <dbReference type="ARBA" id="ARBA00022875"/>
    </source>
</evidence>
<feature type="domain" description="NTR" evidence="10">
    <location>
        <begin position="1640"/>
        <end position="1784"/>
    </location>
</feature>
<evidence type="ECO:0000256" key="8">
    <source>
        <dbReference type="ARBA" id="ARBA00023198"/>
    </source>
</evidence>
<keyword evidence="2" id="KW-0964">Secreted</keyword>
<dbReference type="SUPFAM" id="SSF48239">
    <property type="entry name" value="Terpenoid cyclases/Protein prenyltransferases"/>
    <property type="match status" value="1"/>
</dbReference>
<dbReference type="SMART" id="SM01360">
    <property type="entry name" value="A2M"/>
    <property type="match status" value="1"/>
</dbReference>
<keyword evidence="8" id="KW-0395">Inflammatory response</keyword>
<dbReference type="SUPFAM" id="SSF49410">
    <property type="entry name" value="Alpha-macroglobulin receptor domain"/>
    <property type="match status" value="1"/>
</dbReference>
<dbReference type="Gene3D" id="2.60.120.1540">
    <property type="match status" value="1"/>
</dbReference>
<dbReference type="PRINTS" id="PR00004">
    <property type="entry name" value="ANAPHYLATOXN"/>
</dbReference>
<reference evidence="11 12" key="1">
    <citation type="journal article" date="2019" name="PLoS ONE">
        <title>Genomic analyses reveal an absence of contemporary introgressive admixture between fin whales and blue whales, despite known hybrids.</title>
        <authorList>
            <person name="Westbury M.V."/>
            <person name="Petersen B."/>
            <person name="Lorenzen E.D."/>
        </authorList>
    </citation>
    <scope>NUCLEOTIDE SEQUENCE [LARGE SCALE GENOMIC DNA]</scope>
    <source>
        <strain evidence="11">FinWhale-01</strain>
    </source>
</reference>
<comment type="subcellular location">
    <subcellularLocation>
        <location evidence="1">Secreted</location>
    </subcellularLocation>
</comment>
<dbReference type="CDD" id="cd00017">
    <property type="entry name" value="ANATO"/>
    <property type="match status" value="1"/>
</dbReference>
<dbReference type="InterPro" id="IPR000020">
    <property type="entry name" value="Anaphylatoxin/fibulin"/>
</dbReference>
<dbReference type="PROSITE" id="PS50189">
    <property type="entry name" value="NTR"/>
    <property type="match status" value="1"/>
</dbReference>
<dbReference type="FunFam" id="2.60.40.1930:FF:000011">
    <property type="entry name" value="Complement C5"/>
    <property type="match status" value="1"/>
</dbReference>
<dbReference type="PANTHER" id="PTHR11412">
    <property type="entry name" value="MACROGLOBULIN / COMPLEMENT"/>
    <property type="match status" value="1"/>
</dbReference>
<dbReference type="Gene3D" id="2.40.50.120">
    <property type="match status" value="1"/>
</dbReference>
<evidence type="ECO:0000313" key="11">
    <source>
        <dbReference type="EMBL" id="KAB0400957.1"/>
    </source>
</evidence>
<dbReference type="Pfam" id="PF01759">
    <property type="entry name" value="NTR"/>
    <property type="match status" value="1"/>
</dbReference>
<keyword evidence="12" id="KW-1185">Reference proteome</keyword>
<dbReference type="FunFam" id="2.60.40.1940:FF:000001">
    <property type="entry name" value="Complement component C3"/>
    <property type="match status" value="1"/>
</dbReference>
<dbReference type="FunFam" id="2.60.40.10:FF:001848">
    <property type="entry name" value="Complement component C5"/>
    <property type="match status" value="1"/>
</dbReference>
<dbReference type="PROSITE" id="PS01177">
    <property type="entry name" value="ANAPHYLATOXIN_1"/>
    <property type="match status" value="1"/>
</dbReference>
<dbReference type="Gene3D" id="2.60.40.690">
    <property type="entry name" value="Alpha-macroglobulin, receptor-binding domain"/>
    <property type="match status" value="1"/>
</dbReference>
<proteinExistence type="predicted"/>
<dbReference type="Pfam" id="PF07678">
    <property type="entry name" value="TED_complement"/>
    <property type="match status" value="1"/>
</dbReference>
<dbReference type="Gene3D" id="2.60.40.1930">
    <property type="match status" value="4"/>
</dbReference>
<accession>A0A6A1Q0L3</accession>
<dbReference type="InterPro" id="IPR001599">
    <property type="entry name" value="Macroglobln_a2"/>
</dbReference>
<keyword evidence="3" id="KW-0391">Immunity</keyword>
<evidence type="ECO:0000313" key="12">
    <source>
        <dbReference type="Proteomes" id="UP000437017"/>
    </source>
</evidence>
<feature type="non-terminal residue" evidence="11">
    <location>
        <position position="1"/>
    </location>
</feature>
<dbReference type="Gene3D" id="2.20.130.20">
    <property type="match status" value="1"/>
</dbReference>
<dbReference type="GO" id="GO:0006957">
    <property type="term" value="P:complement activation, alternative pathway"/>
    <property type="evidence" value="ECO:0007669"/>
    <property type="project" value="UniProtKB-KW"/>
</dbReference>
<dbReference type="GO" id="GO:0006954">
    <property type="term" value="P:inflammatory response"/>
    <property type="evidence" value="ECO:0007669"/>
    <property type="project" value="UniProtKB-KW"/>
</dbReference>
<dbReference type="EMBL" id="SGJD01001282">
    <property type="protein sequence ID" value="KAB0400957.1"/>
    <property type="molecule type" value="Genomic_DNA"/>
</dbReference>
<dbReference type="SMART" id="SM00643">
    <property type="entry name" value="C345C"/>
    <property type="match status" value="1"/>
</dbReference>
<dbReference type="InterPro" id="IPR011625">
    <property type="entry name" value="A2M_N_BRD"/>
</dbReference>
<dbReference type="Pfam" id="PF01835">
    <property type="entry name" value="MG2"/>
    <property type="match status" value="1"/>
</dbReference>
<evidence type="ECO:0000256" key="3">
    <source>
        <dbReference type="ARBA" id="ARBA00022588"/>
    </source>
</evidence>
<evidence type="ECO:0000256" key="7">
    <source>
        <dbReference type="ARBA" id="ARBA00023162"/>
    </source>
</evidence>
<dbReference type="SMART" id="SM01359">
    <property type="entry name" value="A2M_N_2"/>
    <property type="match status" value="1"/>
</dbReference>
<dbReference type="GO" id="GO:0004866">
    <property type="term" value="F:endopeptidase inhibitor activity"/>
    <property type="evidence" value="ECO:0007669"/>
    <property type="project" value="InterPro"/>
</dbReference>
<protein>
    <recommendedName>
        <fullName evidence="13">Complement C5</fullName>
    </recommendedName>
</protein>